<gene>
    <name evidence="6" type="ORF">LSTR_LSTR000519</name>
</gene>
<feature type="compositionally biased region" description="Polar residues" evidence="4">
    <location>
        <begin position="1"/>
        <end position="29"/>
    </location>
</feature>
<evidence type="ECO:0000256" key="2">
    <source>
        <dbReference type="ARBA" id="ARBA00025794"/>
    </source>
</evidence>
<feature type="region of interest" description="Disordered" evidence="4">
    <location>
        <begin position="474"/>
        <end position="548"/>
    </location>
</feature>
<dbReference type="InParanoid" id="A0A482WZX0"/>
<dbReference type="Gene3D" id="1.20.5.4880">
    <property type="match status" value="1"/>
</dbReference>
<dbReference type="AlphaFoldDB" id="A0A482WZX0"/>
<comment type="caution">
    <text evidence="6">The sequence shown here is derived from an EMBL/GenBank/DDBJ whole genome shotgun (WGS) entry which is preliminary data.</text>
</comment>
<dbReference type="STRING" id="195883.A0A482WZX0"/>
<evidence type="ECO:0000256" key="1">
    <source>
        <dbReference type="ARBA" id="ARBA00023054"/>
    </source>
</evidence>
<dbReference type="OrthoDB" id="5560525at2759"/>
<dbReference type="GO" id="GO:0006887">
    <property type="term" value="P:exocytosis"/>
    <property type="evidence" value="ECO:0007669"/>
    <property type="project" value="TreeGrafter"/>
</dbReference>
<dbReference type="InterPro" id="IPR040351">
    <property type="entry name" value="RAB3IL/RAB3IP/Sec2"/>
</dbReference>
<reference evidence="6 7" key="1">
    <citation type="journal article" date="2017" name="Gigascience">
        <title>Genome sequence of the small brown planthopper, Laodelphax striatellus.</title>
        <authorList>
            <person name="Zhu J."/>
            <person name="Jiang F."/>
            <person name="Wang X."/>
            <person name="Yang P."/>
            <person name="Bao Y."/>
            <person name="Zhao W."/>
            <person name="Wang W."/>
            <person name="Lu H."/>
            <person name="Wang Q."/>
            <person name="Cui N."/>
            <person name="Li J."/>
            <person name="Chen X."/>
            <person name="Luo L."/>
            <person name="Yu J."/>
            <person name="Kang L."/>
            <person name="Cui F."/>
        </authorList>
    </citation>
    <scope>NUCLEOTIDE SEQUENCE [LARGE SCALE GENOMIC DNA]</scope>
    <source>
        <strain evidence="6">Lst14</strain>
    </source>
</reference>
<protein>
    <recommendedName>
        <fullName evidence="5">GDP/GTP exchange factor Sec2 N-terminal domain-containing protein</fullName>
    </recommendedName>
</protein>
<evidence type="ECO:0000256" key="3">
    <source>
        <dbReference type="SAM" id="Coils"/>
    </source>
</evidence>
<evidence type="ECO:0000313" key="7">
    <source>
        <dbReference type="Proteomes" id="UP000291343"/>
    </source>
</evidence>
<evidence type="ECO:0000313" key="6">
    <source>
        <dbReference type="EMBL" id="RZF38816.1"/>
    </source>
</evidence>
<dbReference type="SUPFAM" id="SSF144284">
    <property type="entry name" value="Sec2 N-terminal region"/>
    <property type="match status" value="1"/>
</dbReference>
<comment type="similarity">
    <text evidence="2">Belongs to the SEC2 family.</text>
</comment>
<keyword evidence="1 3" id="KW-0175">Coiled coil</keyword>
<accession>A0A482WZX0</accession>
<sequence length="703" mass="77674">MKSTEPLSLSTKNFNLEPNSTTPKNQQDGPLTKPELVTKEMVETSSKVESNGCDNTTKHTVEVHVHQVNGYNSDENDSSTSLAKQKFVNSSSVPRSGGDVMNGKSSVNNGLRSQSLGSDCTKPNLTSRDSAVFDVDLTTGDEINYFEEITSSKSDLGVKQQQTPVKINGVSLVNGGDKHSQDNLRREEIKTVSAEVEQKQKNGSIFSANGLRDSLKNMKKSIVGSKVSNGVSNKSDHTISSSDGVLKNGVSQGSGNLENGFLQGSGNLTNGVPQGSTNMKTGVSQGDVLGVAKFTNGSHLAKASSLESLSDNGVRFERDSELRRSKSSINGFCSGRSRSDPEEDLDELLLPGGRRNNEGFDNLPVDSGVESAASSWDRMAEVKECAHARLQEELRRAYHKLKLKDEEVSRLSRIRNEVEAELEELTASLFQEAHNMVREANVQQAAAEKSLKESYMQIDVLTAEVAALKTLVLTSTPSRPNPHLHPQIDPKSKDEQSSNGSGLFRKQHRRSPSHFNLKYGRENSPPDSPAKEPKVPQNPADTNDNVDMLEVDPNFHRDFLAWKQSPSLRPDDPFIAKVFREDIDGCLEFNNGALAQRVRESINSESICIEAVNEKSRSQFPMKCALLEVIRQCHYRMKFDGCDQTYCISQLCRNRITAVCNFLNYLRYIQRGLVKSSAHEMYWEIARLRKEIALARLGLTSNQ</sequence>
<dbReference type="PANTHER" id="PTHR14430">
    <property type="entry name" value="RABIN3-RELATED"/>
    <property type="match status" value="1"/>
</dbReference>
<feature type="region of interest" description="Disordered" evidence="4">
    <location>
        <begin position="88"/>
        <end position="125"/>
    </location>
</feature>
<feature type="coiled-coil region" evidence="3">
    <location>
        <begin position="387"/>
        <end position="428"/>
    </location>
</feature>
<dbReference type="Pfam" id="PF06428">
    <property type="entry name" value="Sec2p"/>
    <property type="match status" value="1"/>
</dbReference>
<dbReference type="CDD" id="cd21044">
    <property type="entry name" value="Rab11BD_RAB3IP_like"/>
    <property type="match status" value="1"/>
</dbReference>
<keyword evidence="7" id="KW-1185">Reference proteome</keyword>
<feature type="region of interest" description="Disordered" evidence="4">
    <location>
        <begin position="327"/>
        <end position="366"/>
    </location>
</feature>
<feature type="compositionally biased region" description="Basic and acidic residues" evidence="4">
    <location>
        <begin position="486"/>
        <end position="496"/>
    </location>
</feature>
<organism evidence="6 7">
    <name type="scientific">Laodelphax striatellus</name>
    <name type="common">Small brown planthopper</name>
    <name type="synonym">Delphax striatella</name>
    <dbReference type="NCBI Taxonomy" id="195883"/>
    <lineage>
        <taxon>Eukaryota</taxon>
        <taxon>Metazoa</taxon>
        <taxon>Ecdysozoa</taxon>
        <taxon>Arthropoda</taxon>
        <taxon>Hexapoda</taxon>
        <taxon>Insecta</taxon>
        <taxon>Pterygota</taxon>
        <taxon>Neoptera</taxon>
        <taxon>Paraneoptera</taxon>
        <taxon>Hemiptera</taxon>
        <taxon>Auchenorrhyncha</taxon>
        <taxon>Fulgoroidea</taxon>
        <taxon>Delphacidae</taxon>
        <taxon>Criomorphinae</taxon>
        <taxon>Laodelphax</taxon>
    </lineage>
</organism>
<evidence type="ECO:0000256" key="4">
    <source>
        <dbReference type="SAM" id="MobiDB-lite"/>
    </source>
</evidence>
<feature type="region of interest" description="Disordered" evidence="4">
    <location>
        <begin position="226"/>
        <end position="283"/>
    </location>
</feature>
<dbReference type="PANTHER" id="PTHR14430:SF0">
    <property type="entry name" value="SEC2P DOMAIN-CONTAINING PROTEIN"/>
    <property type="match status" value="1"/>
</dbReference>
<name>A0A482WZX0_LAOST</name>
<evidence type="ECO:0000259" key="5">
    <source>
        <dbReference type="Pfam" id="PF06428"/>
    </source>
</evidence>
<feature type="region of interest" description="Disordered" evidence="4">
    <location>
        <begin position="1"/>
        <end position="33"/>
    </location>
</feature>
<dbReference type="Proteomes" id="UP000291343">
    <property type="component" value="Unassembled WGS sequence"/>
</dbReference>
<dbReference type="EMBL" id="QKKF02021603">
    <property type="protein sequence ID" value="RZF38816.1"/>
    <property type="molecule type" value="Genomic_DNA"/>
</dbReference>
<dbReference type="SMR" id="A0A482WZX0"/>
<dbReference type="GO" id="GO:0070319">
    <property type="term" value="C:Golgi to plasma membrane transport vesicle"/>
    <property type="evidence" value="ECO:0007669"/>
    <property type="project" value="TreeGrafter"/>
</dbReference>
<dbReference type="Pfam" id="PF25555">
    <property type="entry name" value="RAB3A-like_C"/>
    <property type="match status" value="1"/>
</dbReference>
<dbReference type="GO" id="GO:0005085">
    <property type="term" value="F:guanyl-nucleotide exchange factor activity"/>
    <property type="evidence" value="ECO:0007669"/>
    <property type="project" value="InterPro"/>
</dbReference>
<proteinExistence type="inferred from homology"/>
<feature type="compositionally biased region" description="Polar residues" evidence="4">
    <location>
        <begin position="103"/>
        <end position="125"/>
    </location>
</feature>
<feature type="domain" description="GDP/GTP exchange factor Sec2 N-terminal" evidence="5">
    <location>
        <begin position="376"/>
        <end position="459"/>
    </location>
</feature>
<dbReference type="InterPro" id="IPR009449">
    <property type="entry name" value="Sec2_N"/>
</dbReference>